<dbReference type="InterPro" id="IPR016047">
    <property type="entry name" value="M23ase_b-sheet_dom"/>
</dbReference>
<dbReference type="PANTHER" id="PTHR21666:SF289">
    <property type="entry name" value="L-ALA--D-GLU ENDOPEPTIDASE"/>
    <property type="match status" value="1"/>
</dbReference>
<dbReference type="CDD" id="cd12797">
    <property type="entry name" value="M23_peptidase"/>
    <property type="match status" value="1"/>
</dbReference>
<dbReference type="Proteomes" id="UP000812270">
    <property type="component" value="Unassembled WGS sequence"/>
</dbReference>
<organism evidence="5 6">
    <name type="scientific">Pinibacter aurantiacus</name>
    <dbReference type="NCBI Taxonomy" id="2851599"/>
    <lineage>
        <taxon>Bacteria</taxon>
        <taxon>Pseudomonadati</taxon>
        <taxon>Bacteroidota</taxon>
        <taxon>Chitinophagia</taxon>
        <taxon>Chitinophagales</taxon>
        <taxon>Chitinophagaceae</taxon>
        <taxon>Pinibacter</taxon>
    </lineage>
</organism>
<evidence type="ECO:0000259" key="4">
    <source>
        <dbReference type="Pfam" id="PF01551"/>
    </source>
</evidence>
<accession>A0A9E2W3S5</accession>
<dbReference type="EMBL" id="JAHSPG010000002">
    <property type="protein sequence ID" value="MBV4356598.1"/>
    <property type="molecule type" value="Genomic_DNA"/>
</dbReference>
<dbReference type="InterPro" id="IPR050570">
    <property type="entry name" value="Cell_wall_metabolism_enzyme"/>
</dbReference>
<dbReference type="AlphaFoldDB" id="A0A9E2W3S5"/>
<evidence type="ECO:0000256" key="2">
    <source>
        <dbReference type="SAM" id="MobiDB-lite"/>
    </source>
</evidence>
<comment type="caution">
    <text evidence="5">The sequence shown here is derived from an EMBL/GenBank/DDBJ whole genome shotgun (WGS) entry which is preliminary data.</text>
</comment>
<keyword evidence="3" id="KW-0732">Signal</keyword>
<feature type="coiled-coil region" evidence="1">
    <location>
        <begin position="24"/>
        <end position="51"/>
    </location>
</feature>
<dbReference type="RefSeq" id="WP_217790225.1">
    <property type="nucleotide sequence ID" value="NZ_JAHSPG010000002.1"/>
</dbReference>
<feature type="region of interest" description="Disordered" evidence="2">
    <location>
        <begin position="173"/>
        <end position="192"/>
    </location>
</feature>
<sequence length="467" mass="52334">MTKPYFLLLAILFTVNCIAQNPTSADLKKKQADIQNEIDDLRKSLDETKKYKKESLGQLALIQKKLRLREQQVSLVNQQINSIQGNINQNWREIVKLRGELDTLKIQYEKSVVYAYKNRSNYDFLNFLFSASSFNDALKRVAYLKSYRTYREQQAENYRTTQEMLQQKISSLNDNKKQKNEALSEQTKQKAVLEEDKKEQDVVVNKLKTREKELNKDMNDKRKQDIALRNAINAAIRREIDAARKKAMAEEAAAKKAAEAKRVADAEAAKKAADLAKANNAPKTNPNAPATTTNPPATTNPGTTTVTTVPAKPKPAANYNSFEREETRAMSESFEKNKGNLPWPMASGIVTMHFGRQNYGGVVTYDNPGITIEANTGSSVKAVFDGEVLAVTSVGPVEAVIVQHGKYITSYSNLSSTSVSKGQTIKMGQVLGKLAEKDDNRGELEFLITNVISNDRSVNLDPEKWLR</sequence>
<feature type="domain" description="M23ase beta-sheet core" evidence="4">
    <location>
        <begin position="367"/>
        <end position="449"/>
    </location>
</feature>
<evidence type="ECO:0000256" key="3">
    <source>
        <dbReference type="SAM" id="SignalP"/>
    </source>
</evidence>
<feature type="chain" id="PRO_5038506085" evidence="3">
    <location>
        <begin position="20"/>
        <end position="467"/>
    </location>
</feature>
<evidence type="ECO:0000256" key="1">
    <source>
        <dbReference type="SAM" id="Coils"/>
    </source>
</evidence>
<feature type="compositionally biased region" description="Basic and acidic residues" evidence="2">
    <location>
        <begin position="174"/>
        <end position="192"/>
    </location>
</feature>
<protein>
    <submittedName>
        <fullName evidence="5">Peptidoglycan DD-metalloendopeptidase family protein</fullName>
    </submittedName>
</protein>
<name>A0A9E2W3S5_9BACT</name>
<keyword evidence="6" id="KW-1185">Reference proteome</keyword>
<feature type="signal peptide" evidence="3">
    <location>
        <begin position="1"/>
        <end position="19"/>
    </location>
</feature>
<reference evidence="5" key="1">
    <citation type="submission" date="2021-06" db="EMBL/GenBank/DDBJ databases">
        <authorList>
            <person name="Huq M.A."/>
        </authorList>
    </citation>
    <scope>NUCLEOTIDE SEQUENCE</scope>
    <source>
        <strain evidence="5">MAH-26</strain>
    </source>
</reference>
<dbReference type="PANTHER" id="PTHR21666">
    <property type="entry name" value="PEPTIDASE-RELATED"/>
    <property type="match status" value="1"/>
</dbReference>
<feature type="region of interest" description="Disordered" evidence="2">
    <location>
        <begin position="276"/>
        <end position="317"/>
    </location>
</feature>
<evidence type="ECO:0000313" key="5">
    <source>
        <dbReference type="EMBL" id="MBV4356598.1"/>
    </source>
</evidence>
<evidence type="ECO:0000313" key="6">
    <source>
        <dbReference type="Proteomes" id="UP000812270"/>
    </source>
</evidence>
<gene>
    <name evidence="5" type="ORF">KTO63_05505</name>
</gene>
<proteinExistence type="predicted"/>
<dbReference type="GO" id="GO:0004222">
    <property type="term" value="F:metalloendopeptidase activity"/>
    <property type="evidence" value="ECO:0007669"/>
    <property type="project" value="TreeGrafter"/>
</dbReference>
<keyword evidence="1" id="KW-0175">Coiled coil</keyword>
<dbReference type="Pfam" id="PF01551">
    <property type="entry name" value="Peptidase_M23"/>
    <property type="match status" value="1"/>
</dbReference>